<evidence type="ECO:0000256" key="2">
    <source>
        <dbReference type="ARBA" id="ARBA00004941"/>
    </source>
</evidence>
<dbReference type="CDD" id="cd01359">
    <property type="entry name" value="Argininosuccinate_lyase"/>
    <property type="match status" value="1"/>
</dbReference>
<feature type="domain" description="Argininosuccinate lyase C-terminal" evidence="8">
    <location>
        <begin position="373"/>
        <end position="441"/>
    </location>
</feature>
<dbReference type="RefSeq" id="WP_386675792.1">
    <property type="nucleotide sequence ID" value="NZ_JBHLTG010000011.1"/>
</dbReference>
<dbReference type="InterPro" id="IPR008948">
    <property type="entry name" value="L-Aspartase-like"/>
</dbReference>
<dbReference type="Gene3D" id="1.10.275.10">
    <property type="entry name" value="Fumarase/aspartase (N-terminal domain)"/>
    <property type="match status" value="1"/>
</dbReference>
<evidence type="ECO:0000256" key="6">
    <source>
        <dbReference type="HAMAP-Rule" id="MF_00006"/>
    </source>
</evidence>
<dbReference type="NCBIfam" id="TIGR00838">
    <property type="entry name" value="argH"/>
    <property type="match status" value="1"/>
</dbReference>
<keyword evidence="10" id="KW-1185">Reference proteome</keyword>
<dbReference type="InterPro" id="IPR029419">
    <property type="entry name" value="Arg_succ_lyase_C"/>
</dbReference>
<evidence type="ECO:0000313" key="10">
    <source>
        <dbReference type="Proteomes" id="UP001589896"/>
    </source>
</evidence>
<gene>
    <name evidence="6 9" type="primary">argH</name>
    <name evidence="9" type="ORF">ACFFGH_30055</name>
</gene>
<evidence type="ECO:0000259" key="7">
    <source>
        <dbReference type="Pfam" id="PF00206"/>
    </source>
</evidence>
<dbReference type="PRINTS" id="PR00149">
    <property type="entry name" value="FUMRATELYASE"/>
</dbReference>
<reference evidence="9 10" key="1">
    <citation type="submission" date="2024-09" db="EMBL/GenBank/DDBJ databases">
        <authorList>
            <person name="Sun Q."/>
            <person name="Mori K."/>
        </authorList>
    </citation>
    <scope>NUCLEOTIDE SEQUENCE [LARGE SCALE GENOMIC DNA]</scope>
    <source>
        <strain evidence="9 10">KCTC 23076</strain>
    </source>
</reference>
<dbReference type="PRINTS" id="PR00145">
    <property type="entry name" value="ARGSUCLYASE"/>
</dbReference>
<keyword evidence="5 6" id="KW-0055">Arginine biosynthesis</keyword>
<dbReference type="InterPro" id="IPR009049">
    <property type="entry name" value="Argininosuccinate_lyase"/>
</dbReference>
<dbReference type="PROSITE" id="PS00163">
    <property type="entry name" value="FUMARATE_LYASES"/>
    <property type="match status" value="1"/>
</dbReference>
<dbReference type="Proteomes" id="UP001589896">
    <property type="component" value="Unassembled WGS sequence"/>
</dbReference>
<dbReference type="InterPro" id="IPR024083">
    <property type="entry name" value="Fumarase/histidase_N"/>
</dbReference>
<keyword evidence="6" id="KW-0028">Amino-acid biosynthesis</keyword>
<dbReference type="Pfam" id="PF00206">
    <property type="entry name" value="Lyase_1"/>
    <property type="match status" value="1"/>
</dbReference>
<name>A0ABV6RYQ0_9GAMM</name>
<dbReference type="InterPro" id="IPR020557">
    <property type="entry name" value="Fumarate_lyase_CS"/>
</dbReference>
<comment type="caution">
    <text evidence="9">The sequence shown here is derived from an EMBL/GenBank/DDBJ whole genome shotgun (WGS) entry which is preliminary data.</text>
</comment>
<dbReference type="Gene3D" id="1.10.40.30">
    <property type="entry name" value="Fumarase/aspartase (C-terminal domain)"/>
    <property type="match status" value="1"/>
</dbReference>
<evidence type="ECO:0000256" key="1">
    <source>
        <dbReference type="ARBA" id="ARBA00000985"/>
    </source>
</evidence>
<accession>A0ABV6RYQ0</accession>
<evidence type="ECO:0000313" key="9">
    <source>
        <dbReference type="EMBL" id="MFC0682094.1"/>
    </source>
</evidence>
<dbReference type="PANTHER" id="PTHR43814">
    <property type="entry name" value="ARGININOSUCCINATE LYASE"/>
    <property type="match status" value="1"/>
</dbReference>
<dbReference type="SUPFAM" id="SSF48557">
    <property type="entry name" value="L-aspartase-like"/>
    <property type="match status" value="1"/>
</dbReference>
<keyword evidence="6" id="KW-0963">Cytoplasm</keyword>
<dbReference type="EMBL" id="JBHLTG010000011">
    <property type="protein sequence ID" value="MFC0682094.1"/>
    <property type="molecule type" value="Genomic_DNA"/>
</dbReference>
<dbReference type="InterPro" id="IPR000362">
    <property type="entry name" value="Fumarate_lyase_fam"/>
</dbReference>
<evidence type="ECO:0000259" key="8">
    <source>
        <dbReference type="Pfam" id="PF14698"/>
    </source>
</evidence>
<dbReference type="InterPro" id="IPR022761">
    <property type="entry name" value="Fumarate_lyase_N"/>
</dbReference>
<evidence type="ECO:0000256" key="3">
    <source>
        <dbReference type="ARBA" id="ARBA00005552"/>
    </source>
</evidence>
<dbReference type="Gene3D" id="1.20.200.10">
    <property type="entry name" value="Fumarase/aspartase (Central domain)"/>
    <property type="match status" value="1"/>
</dbReference>
<comment type="similarity">
    <text evidence="6">Belongs to the lyase 1 family. Argininosuccinate lyase subfamily.</text>
</comment>
<protein>
    <recommendedName>
        <fullName evidence="4 6">Argininosuccinate lyase</fullName>
        <shortName evidence="6">ASAL</shortName>
        <ecNumber evidence="4 6">4.3.2.1</ecNumber>
    </recommendedName>
    <alternativeName>
        <fullName evidence="6">Arginosuccinase</fullName>
    </alternativeName>
</protein>
<comment type="pathway">
    <text evidence="2 6">Amino-acid biosynthesis; L-arginine biosynthesis; L-arginine from L-ornithine and carbamoyl phosphate: step 3/3.</text>
</comment>
<dbReference type="HAMAP" id="MF_00006">
    <property type="entry name" value="Arg_succ_lyase"/>
    <property type="match status" value="1"/>
</dbReference>
<dbReference type="EC" id="4.3.2.1" evidence="4 6"/>
<evidence type="ECO:0000256" key="4">
    <source>
        <dbReference type="ARBA" id="ARBA00012338"/>
    </source>
</evidence>
<comment type="similarity">
    <text evidence="3">In the N-terminal section; belongs to the lyase 1 family. Argininosuccinate lyase subfamily.</text>
</comment>
<sequence>MADPGTGSSGALWGGRFTDGPSPELAALSRSTHFDWALAPYDIAGSKAHAKALAAAGYLSGDELERMLAGLDVLLDGVEAGTIRPLESDEDVHFALERELIAVVGPELGGRLRAGRSRNDQIATLIRLYLLDRAAAIEHHVVQLLDAIASQVDAHGTAAMPGRTHLQHAQPVLLGHHLLAHAWPLVRDLERLHDWRRRASASPYGAGALAGGTLGLDPELVARELGLGAPTENSIDATASRDVVAEFAYIAAQIGVDLSRFAEDIILWATREFGFVRLHDGYSTGSSIMPQKKNPDIAELARGKAGRLIGNVTGLLATLKGLPLAYNRDLQEDKEPVFDSITTLEVLLPAFTGMVATLTFDTERMAELAPQGFSLATDVADWLVRQRVPFREAHEISGALVRFCEEHGLELHEPTDEQYAAISPHLTGHVRSVLTVEGSIASRSGVGGTAPERVREQLAQLTERVRHLQSPR</sequence>
<dbReference type="PANTHER" id="PTHR43814:SF1">
    <property type="entry name" value="ARGININOSUCCINATE LYASE"/>
    <property type="match status" value="1"/>
</dbReference>
<comment type="subcellular location">
    <subcellularLocation>
        <location evidence="6">Cytoplasm</location>
    </subcellularLocation>
</comment>
<proteinExistence type="inferred from homology"/>
<dbReference type="Pfam" id="PF14698">
    <property type="entry name" value="ASL_C2"/>
    <property type="match status" value="1"/>
</dbReference>
<comment type="catalytic activity">
    <reaction evidence="1 6">
        <text>2-(N(omega)-L-arginino)succinate = fumarate + L-arginine</text>
        <dbReference type="Rhea" id="RHEA:24020"/>
        <dbReference type="ChEBI" id="CHEBI:29806"/>
        <dbReference type="ChEBI" id="CHEBI:32682"/>
        <dbReference type="ChEBI" id="CHEBI:57472"/>
        <dbReference type="EC" id="4.3.2.1"/>
    </reaction>
</comment>
<keyword evidence="6 9" id="KW-0456">Lyase</keyword>
<dbReference type="GO" id="GO:0004056">
    <property type="term" value="F:argininosuccinate lyase activity"/>
    <property type="evidence" value="ECO:0007669"/>
    <property type="project" value="UniProtKB-EC"/>
</dbReference>
<evidence type="ECO:0000256" key="5">
    <source>
        <dbReference type="ARBA" id="ARBA00022571"/>
    </source>
</evidence>
<feature type="domain" description="Fumarate lyase N-terminal" evidence="7">
    <location>
        <begin position="15"/>
        <end position="310"/>
    </location>
</feature>
<organism evidence="9 10">
    <name type="scientific">Lysobacter korlensis</name>
    <dbReference type="NCBI Taxonomy" id="553636"/>
    <lineage>
        <taxon>Bacteria</taxon>
        <taxon>Pseudomonadati</taxon>
        <taxon>Pseudomonadota</taxon>
        <taxon>Gammaproteobacteria</taxon>
        <taxon>Lysobacterales</taxon>
        <taxon>Lysobacteraceae</taxon>
        <taxon>Lysobacter</taxon>
    </lineage>
</organism>